<evidence type="ECO:0000313" key="3">
    <source>
        <dbReference type="Proteomes" id="UP001197093"/>
    </source>
</evidence>
<dbReference type="AlphaFoldDB" id="A0AAD4F6M3"/>
<organism evidence="2 3">
    <name type="scientific">Staphylotrichum longicolle</name>
    <dbReference type="NCBI Taxonomy" id="669026"/>
    <lineage>
        <taxon>Eukaryota</taxon>
        <taxon>Fungi</taxon>
        <taxon>Dikarya</taxon>
        <taxon>Ascomycota</taxon>
        <taxon>Pezizomycotina</taxon>
        <taxon>Sordariomycetes</taxon>
        <taxon>Sordariomycetidae</taxon>
        <taxon>Sordariales</taxon>
        <taxon>Chaetomiaceae</taxon>
        <taxon>Staphylotrichum</taxon>
    </lineage>
</organism>
<dbReference type="Proteomes" id="UP001197093">
    <property type="component" value="Unassembled WGS sequence"/>
</dbReference>
<gene>
    <name evidence="2" type="ORF">NEMBOFW57_004167</name>
</gene>
<sequence length="372" mass="39878">MSRLASNSRTEISSRPNAMRVGGLSLSVLGILTPSATAAVFRDWYPEYASIFQSTLEAQCSTEHSAWLAGSPPLPEDYAANGTTSARQAVVQCILSNTSEFMKANMASAAVLLGIMPFALSVLGSSSEESALLYVIGRRPILTTLLLAGAPVVVALRPFEYKDPVGILRAREGRFYSFNMGPSWLVLLLEYLVALASVANVVHVTYGLGVGVTTMILPDSSYLPGVWAGSGIIVHIIGALCLKSRLRLLTPKNEPILKSELTLSTDKNITVETVPETKRFLALSWLTSTSTTFHVIFGTLAFSSMQFISVRDAFGVIGRYTASVTICRVVLMYELSGLRSGVESTSTLPAPDDGQDPVDGLKAGPRVFTFAP</sequence>
<keyword evidence="1" id="KW-0472">Membrane</keyword>
<feature type="transmembrane region" description="Helical" evidence="1">
    <location>
        <begin position="106"/>
        <end position="124"/>
    </location>
</feature>
<feature type="transmembrane region" description="Helical" evidence="1">
    <location>
        <begin position="184"/>
        <end position="202"/>
    </location>
</feature>
<keyword evidence="1" id="KW-0812">Transmembrane</keyword>
<reference evidence="2" key="1">
    <citation type="submission" date="2023-02" db="EMBL/GenBank/DDBJ databases">
        <authorList>
            <person name="Palmer J.M."/>
        </authorList>
    </citation>
    <scope>NUCLEOTIDE SEQUENCE</scope>
    <source>
        <strain evidence="2">FW57</strain>
    </source>
</reference>
<comment type="caution">
    <text evidence="2">The sequence shown here is derived from an EMBL/GenBank/DDBJ whole genome shotgun (WGS) entry which is preliminary data.</text>
</comment>
<keyword evidence="3" id="KW-1185">Reference proteome</keyword>
<protein>
    <submittedName>
        <fullName evidence="2">Uncharacterized protein</fullName>
    </submittedName>
</protein>
<proteinExistence type="predicted"/>
<dbReference type="EMBL" id="JAHCVI010000001">
    <property type="protein sequence ID" value="KAG7294104.1"/>
    <property type="molecule type" value="Genomic_DNA"/>
</dbReference>
<keyword evidence="1" id="KW-1133">Transmembrane helix</keyword>
<feature type="transmembrane region" description="Helical" evidence="1">
    <location>
        <begin position="222"/>
        <end position="242"/>
    </location>
</feature>
<name>A0AAD4F6M3_9PEZI</name>
<evidence type="ECO:0000256" key="1">
    <source>
        <dbReference type="SAM" id="Phobius"/>
    </source>
</evidence>
<evidence type="ECO:0000313" key="2">
    <source>
        <dbReference type="EMBL" id="KAG7294104.1"/>
    </source>
</evidence>
<accession>A0AAD4F6M3</accession>